<dbReference type="GO" id="GO:0008237">
    <property type="term" value="F:metallopeptidase activity"/>
    <property type="evidence" value="ECO:0007669"/>
    <property type="project" value="UniProtKB-KW"/>
</dbReference>
<dbReference type="InterPro" id="IPR025657">
    <property type="entry name" value="RadC_JAB"/>
</dbReference>
<dbReference type="PROSITE" id="PS01302">
    <property type="entry name" value="UPF0758"/>
    <property type="match status" value="1"/>
</dbReference>
<keyword evidence="2" id="KW-0479">Metal-binding</keyword>
<organism evidence="7 8">
    <name type="scientific">Phaeodactylibacter luteus</name>
    <dbReference type="NCBI Taxonomy" id="1564516"/>
    <lineage>
        <taxon>Bacteria</taxon>
        <taxon>Pseudomonadati</taxon>
        <taxon>Bacteroidota</taxon>
        <taxon>Saprospiria</taxon>
        <taxon>Saprospirales</taxon>
        <taxon>Haliscomenobacteraceae</taxon>
        <taxon>Phaeodactylibacter</taxon>
    </lineage>
</organism>
<evidence type="ECO:0000256" key="3">
    <source>
        <dbReference type="ARBA" id="ARBA00022801"/>
    </source>
</evidence>
<gene>
    <name evidence="7" type="ORF">FRY97_14775</name>
</gene>
<comment type="caution">
    <text evidence="7">The sequence shown here is derived from an EMBL/GenBank/DDBJ whole genome shotgun (WGS) entry which is preliminary data.</text>
</comment>
<dbReference type="PROSITE" id="PS50249">
    <property type="entry name" value="MPN"/>
    <property type="match status" value="1"/>
</dbReference>
<dbReference type="InterPro" id="IPR020891">
    <property type="entry name" value="UPF0758_CS"/>
</dbReference>
<dbReference type="OrthoDB" id="9804482at2"/>
<evidence type="ECO:0000256" key="4">
    <source>
        <dbReference type="ARBA" id="ARBA00022833"/>
    </source>
</evidence>
<evidence type="ECO:0000259" key="6">
    <source>
        <dbReference type="PROSITE" id="PS50249"/>
    </source>
</evidence>
<evidence type="ECO:0000256" key="2">
    <source>
        <dbReference type="ARBA" id="ARBA00022723"/>
    </source>
</evidence>
<dbReference type="Pfam" id="PF04002">
    <property type="entry name" value="RadC"/>
    <property type="match status" value="1"/>
</dbReference>
<dbReference type="Proteomes" id="UP000321580">
    <property type="component" value="Unassembled WGS sequence"/>
</dbReference>
<evidence type="ECO:0000313" key="8">
    <source>
        <dbReference type="Proteomes" id="UP000321580"/>
    </source>
</evidence>
<feature type="domain" description="MPN" evidence="6">
    <location>
        <begin position="35"/>
        <end position="161"/>
    </location>
</feature>
<keyword evidence="1" id="KW-0645">Protease</keyword>
<protein>
    <submittedName>
        <fullName evidence="7">DNA repair protein</fullName>
    </submittedName>
</protein>
<dbReference type="PANTHER" id="PTHR30471">
    <property type="entry name" value="DNA REPAIR PROTEIN RADC"/>
    <property type="match status" value="1"/>
</dbReference>
<dbReference type="InterPro" id="IPR037518">
    <property type="entry name" value="MPN"/>
</dbReference>
<dbReference type="GO" id="GO:0046872">
    <property type="term" value="F:metal ion binding"/>
    <property type="evidence" value="ECO:0007669"/>
    <property type="project" value="UniProtKB-KW"/>
</dbReference>
<keyword evidence="4" id="KW-0862">Zinc</keyword>
<evidence type="ECO:0000313" key="7">
    <source>
        <dbReference type="EMBL" id="TXB62328.1"/>
    </source>
</evidence>
<dbReference type="InterPro" id="IPR001405">
    <property type="entry name" value="UPF0758"/>
</dbReference>
<reference evidence="7 8" key="1">
    <citation type="submission" date="2019-08" db="EMBL/GenBank/DDBJ databases">
        <title>Genome of Phaeodactylibacter luteus.</title>
        <authorList>
            <person name="Bowman J.P."/>
        </authorList>
    </citation>
    <scope>NUCLEOTIDE SEQUENCE [LARGE SCALE GENOMIC DNA]</scope>
    <source>
        <strain evidence="7 8">KCTC 42180</strain>
    </source>
</reference>
<dbReference type="PANTHER" id="PTHR30471:SF3">
    <property type="entry name" value="UPF0758 PROTEIN YEES-RELATED"/>
    <property type="match status" value="1"/>
</dbReference>
<evidence type="ECO:0000256" key="1">
    <source>
        <dbReference type="ARBA" id="ARBA00022670"/>
    </source>
</evidence>
<keyword evidence="3" id="KW-0378">Hydrolase</keyword>
<evidence type="ECO:0000256" key="5">
    <source>
        <dbReference type="ARBA" id="ARBA00023049"/>
    </source>
</evidence>
<dbReference type="CDD" id="cd08071">
    <property type="entry name" value="MPN_DUF2466"/>
    <property type="match status" value="1"/>
</dbReference>
<dbReference type="EMBL" id="VOOR01000032">
    <property type="protein sequence ID" value="TXB62328.1"/>
    <property type="molecule type" value="Genomic_DNA"/>
</dbReference>
<name>A0A5C6RIR7_9BACT</name>
<keyword evidence="5" id="KW-0482">Metalloprotease</keyword>
<dbReference type="AlphaFoldDB" id="A0A5C6RIR7"/>
<sequence length="163" mass="18316">MNPINQQTMSLQMPKEIAEVRVTYKSKVYAADRPQVRASEDAHRYFRQIWDEDTIEFFEEAFLLLLDRSNRIMGWYKVSQGGMAGTVVDAKVIFATALKARASSIILAHNHPSGQLYPSKADSELTQKLFTAGKALDLPLLDHLILAPEGGFYSFADEGLINH</sequence>
<dbReference type="GO" id="GO:0006508">
    <property type="term" value="P:proteolysis"/>
    <property type="evidence" value="ECO:0007669"/>
    <property type="project" value="UniProtKB-KW"/>
</dbReference>
<dbReference type="Gene3D" id="3.40.140.10">
    <property type="entry name" value="Cytidine Deaminase, domain 2"/>
    <property type="match status" value="1"/>
</dbReference>
<proteinExistence type="predicted"/>
<keyword evidence="8" id="KW-1185">Reference proteome</keyword>
<accession>A0A5C6RIR7</accession>